<dbReference type="EMBL" id="CAJVRM010000516">
    <property type="protein sequence ID" value="CAG8981756.1"/>
    <property type="molecule type" value="Genomic_DNA"/>
</dbReference>
<sequence length="99" mass="10867">MNITCRSAQSFVTSFIDPSFRDCKPYSAINFSAAISAMTYAVDCSEMYCETKRTLYIGEGHLGTNGQTLKSIALQLCNPNMRKDESTQAESIGVPIRAV</sequence>
<proteinExistence type="predicted"/>
<reference evidence="1" key="1">
    <citation type="submission" date="2021-07" db="EMBL/GenBank/DDBJ databases">
        <authorList>
            <person name="Durling M."/>
        </authorList>
    </citation>
    <scope>NUCLEOTIDE SEQUENCE</scope>
</reference>
<dbReference type="Proteomes" id="UP000701801">
    <property type="component" value="Unassembled WGS sequence"/>
</dbReference>
<comment type="caution">
    <text evidence="1">The sequence shown here is derived from an EMBL/GenBank/DDBJ whole genome shotgun (WGS) entry which is preliminary data.</text>
</comment>
<accession>A0A9N9M299</accession>
<evidence type="ECO:0000313" key="2">
    <source>
        <dbReference type="Proteomes" id="UP000701801"/>
    </source>
</evidence>
<protein>
    <submittedName>
        <fullName evidence="1">Uncharacterized protein</fullName>
    </submittedName>
</protein>
<keyword evidence="2" id="KW-1185">Reference proteome</keyword>
<name>A0A9N9M299_9HELO</name>
<evidence type="ECO:0000313" key="1">
    <source>
        <dbReference type="EMBL" id="CAG8981756.1"/>
    </source>
</evidence>
<organism evidence="1 2">
    <name type="scientific">Hymenoscyphus albidus</name>
    <dbReference type="NCBI Taxonomy" id="595503"/>
    <lineage>
        <taxon>Eukaryota</taxon>
        <taxon>Fungi</taxon>
        <taxon>Dikarya</taxon>
        <taxon>Ascomycota</taxon>
        <taxon>Pezizomycotina</taxon>
        <taxon>Leotiomycetes</taxon>
        <taxon>Helotiales</taxon>
        <taxon>Helotiaceae</taxon>
        <taxon>Hymenoscyphus</taxon>
    </lineage>
</organism>
<dbReference type="AlphaFoldDB" id="A0A9N9M299"/>
<gene>
    <name evidence="1" type="ORF">HYALB_00013769</name>
</gene>